<dbReference type="InterPro" id="IPR024079">
    <property type="entry name" value="MetalloPept_cat_dom_sf"/>
</dbReference>
<dbReference type="OMA" id="MHEHARP"/>
<evidence type="ECO:0000256" key="3">
    <source>
        <dbReference type="ARBA" id="ARBA00022723"/>
    </source>
</evidence>
<gene>
    <name evidence="12" type="primary">107364320</name>
</gene>
<evidence type="ECO:0000313" key="12">
    <source>
        <dbReference type="EnsemblMetazoa" id="tetur11g00310.1"/>
    </source>
</evidence>
<dbReference type="Gene3D" id="3.40.390.10">
    <property type="entry name" value="Collagenase (Catalytic Domain)"/>
    <property type="match status" value="1"/>
</dbReference>
<dbReference type="PANTHER" id="PTHR10127:SF780">
    <property type="entry name" value="METALLOENDOPEPTIDASE"/>
    <property type="match status" value="1"/>
</dbReference>
<comment type="cofactor">
    <cofactor evidence="8 9">
        <name>Zn(2+)</name>
        <dbReference type="ChEBI" id="CHEBI:29105"/>
    </cofactor>
    <text evidence="8 9">Binds 1 zinc ion per subunit.</text>
</comment>
<evidence type="ECO:0000256" key="7">
    <source>
        <dbReference type="ARBA" id="ARBA00025529"/>
    </source>
</evidence>
<dbReference type="InterPro" id="IPR006026">
    <property type="entry name" value="Peptidase_Metallo"/>
</dbReference>
<evidence type="ECO:0000256" key="8">
    <source>
        <dbReference type="PROSITE-ProRule" id="PRU01211"/>
    </source>
</evidence>
<organism evidence="12 13">
    <name type="scientific">Tetranychus urticae</name>
    <name type="common">Two-spotted spider mite</name>
    <dbReference type="NCBI Taxonomy" id="32264"/>
    <lineage>
        <taxon>Eukaryota</taxon>
        <taxon>Metazoa</taxon>
        <taxon>Ecdysozoa</taxon>
        <taxon>Arthropoda</taxon>
        <taxon>Chelicerata</taxon>
        <taxon>Arachnida</taxon>
        <taxon>Acari</taxon>
        <taxon>Acariformes</taxon>
        <taxon>Trombidiformes</taxon>
        <taxon>Prostigmata</taxon>
        <taxon>Eleutherengona</taxon>
        <taxon>Raphignathae</taxon>
        <taxon>Tetranychoidea</taxon>
        <taxon>Tetranychidae</taxon>
        <taxon>Tetranychus</taxon>
    </lineage>
</organism>
<evidence type="ECO:0000256" key="6">
    <source>
        <dbReference type="ARBA" id="ARBA00023049"/>
    </source>
</evidence>
<dbReference type="Pfam" id="PF01400">
    <property type="entry name" value="Astacin"/>
    <property type="match status" value="1"/>
</dbReference>
<dbReference type="InterPro" id="IPR001506">
    <property type="entry name" value="Peptidase_M12A"/>
</dbReference>
<dbReference type="SMART" id="SM00235">
    <property type="entry name" value="ZnMc"/>
    <property type="match status" value="1"/>
</dbReference>
<evidence type="ECO:0000256" key="2">
    <source>
        <dbReference type="ARBA" id="ARBA00022670"/>
    </source>
</evidence>
<dbReference type="EMBL" id="CAEY01000065">
    <property type="status" value="NOT_ANNOTATED_CDS"/>
    <property type="molecule type" value="Genomic_DNA"/>
</dbReference>
<evidence type="ECO:0000256" key="9">
    <source>
        <dbReference type="RuleBase" id="RU361183"/>
    </source>
</evidence>
<dbReference type="KEGG" id="tut:107364320"/>
<dbReference type="PRINTS" id="PR00480">
    <property type="entry name" value="ASTACIN"/>
</dbReference>
<keyword evidence="13" id="KW-1185">Reference proteome</keyword>
<sequence>MPTDQPNLIFELFILFVFILGFKLTSCYKLIANYDIHPQRVAPSGLLTPNLINLWDNGLVYYRFNPKFDDWSQSEVRSAMDLIESVSCVKFIAADSSIKDYVLISPERGCSSEMGKVGGKQDLYLDTPYCVDRGTVLHELLHTLGLMHEHARPDRDNYININWPNIDEKHRRNFKLIPNFLEDFYINEPYDYKSIMHYSSSMWSIDKKVPTITPKDPSISIEDLGYHLENKSLSPEDINKIQRLYKCKGINTSTMNHLKA</sequence>
<feature type="active site" evidence="8">
    <location>
        <position position="139"/>
    </location>
</feature>
<dbReference type="InterPro" id="IPR034035">
    <property type="entry name" value="Astacin-like_dom"/>
</dbReference>
<dbReference type="AlphaFoldDB" id="T1KGC4"/>
<feature type="transmembrane region" description="Helical" evidence="10">
    <location>
        <begin position="12"/>
        <end position="31"/>
    </location>
</feature>
<keyword evidence="10" id="KW-0472">Membrane</keyword>
<dbReference type="eggNOG" id="KOG3714">
    <property type="taxonomic scope" value="Eukaryota"/>
</dbReference>
<evidence type="ECO:0000259" key="11">
    <source>
        <dbReference type="PROSITE" id="PS51864"/>
    </source>
</evidence>
<feature type="binding site" evidence="8">
    <location>
        <position position="148"/>
    </location>
    <ligand>
        <name>Zn(2+)</name>
        <dbReference type="ChEBI" id="CHEBI:29105"/>
        <note>catalytic</note>
    </ligand>
</feature>
<keyword evidence="3 8" id="KW-0479">Metal-binding</keyword>
<keyword evidence="5 8" id="KW-0862">Zinc</keyword>
<dbReference type="PROSITE" id="PS51864">
    <property type="entry name" value="ASTACIN"/>
    <property type="match status" value="1"/>
</dbReference>
<dbReference type="HOGENOM" id="CLU_017286_4_0_1"/>
<feature type="binding site" evidence="8">
    <location>
        <position position="142"/>
    </location>
    <ligand>
        <name>Zn(2+)</name>
        <dbReference type="ChEBI" id="CHEBI:29105"/>
        <note>catalytic</note>
    </ligand>
</feature>
<evidence type="ECO:0000256" key="5">
    <source>
        <dbReference type="ARBA" id="ARBA00022833"/>
    </source>
</evidence>
<dbReference type="CDD" id="cd04280">
    <property type="entry name" value="ZnMc_astacin_like"/>
    <property type="match status" value="1"/>
</dbReference>
<dbReference type="Proteomes" id="UP000015104">
    <property type="component" value="Unassembled WGS sequence"/>
</dbReference>
<evidence type="ECO:0000313" key="13">
    <source>
        <dbReference type="Proteomes" id="UP000015104"/>
    </source>
</evidence>
<proteinExistence type="predicted"/>
<comment type="subunit">
    <text evidence="1">Monomer.</text>
</comment>
<dbReference type="EnsemblMetazoa" id="tetur11g00310.1">
    <property type="protein sequence ID" value="tetur11g00310.1"/>
    <property type="gene ID" value="tetur11g00310"/>
</dbReference>
<feature type="binding site" evidence="8">
    <location>
        <position position="138"/>
    </location>
    <ligand>
        <name>Zn(2+)</name>
        <dbReference type="ChEBI" id="CHEBI:29105"/>
        <note>catalytic</note>
    </ligand>
</feature>
<evidence type="ECO:0000256" key="4">
    <source>
        <dbReference type="ARBA" id="ARBA00022801"/>
    </source>
</evidence>
<name>T1KGC4_TETUR</name>
<dbReference type="GO" id="GO:0004222">
    <property type="term" value="F:metalloendopeptidase activity"/>
    <property type="evidence" value="ECO:0007669"/>
    <property type="project" value="UniProtKB-UniRule"/>
</dbReference>
<accession>T1KGC4</accession>
<dbReference type="EC" id="3.4.24.-" evidence="9"/>
<keyword evidence="10" id="KW-1133">Transmembrane helix</keyword>
<keyword evidence="6 8" id="KW-0482">Metalloprotease</keyword>
<reference evidence="13" key="1">
    <citation type="submission" date="2011-08" db="EMBL/GenBank/DDBJ databases">
        <authorList>
            <person name="Rombauts S."/>
        </authorList>
    </citation>
    <scope>NUCLEOTIDE SEQUENCE</scope>
    <source>
        <strain evidence="13">London</strain>
    </source>
</reference>
<dbReference type="GO" id="GO:0006508">
    <property type="term" value="P:proteolysis"/>
    <property type="evidence" value="ECO:0007669"/>
    <property type="project" value="UniProtKB-KW"/>
</dbReference>
<keyword evidence="2 8" id="KW-0645">Protease</keyword>
<keyword evidence="10" id="KW-0812">Transmembrane</keyword>
<protein>
    <recommendedName>
        <fullName evidence="9">Metalloendopeptidase</fullName>
        <ecNumber evidence="9">3.4.24.-</ecNumber>
    </recommendedName>
</protein>
<evidence type="ECO:0000256" key="10">
    <source>
        <dbReference type="SAM" id="Phobius"/>
    </source>
</evidence>
<feature type="domain" description="Peptidase M12A" evidence="11">
    <location>
        <begin position="44"/>
        <end position="248"/>
    </location>
</feature>
<evidence type="ECO:0000256" key="1">
    <source>
        <dbReference type="ARBA" id="ARBA00011245"/>
    </source>
</evidence>
<comment type="caution">
    <text evidence="8">Lacks conserved residue(s) required for the propagation of feature annotation.</text>
</comment>
<dbReference type="OrthoDB" id="291007at2759"/>
<comment type="function">
    <text evidence="7">Zinc metalloprotease. Provoques deadhesion of endothelial cells from cell cultures, and also degradation of fibronectin, fibrinogen and gelatin in vitro. Its role in the venom is not fully understood but it might act as a spreading factor that facilitates diffusion of other venom toxins. Alternatively, it might be involved in the proteolytic processing of other venom toxins or it might play a role in extra-oral digestion of prey.</text>
</comment>
<dbReference type="PANTHER" id="PTHR10127">
    <property type="entry name" value="DISCOIDIN, CUB, EGF, LAMININ , AND ZINC METALLOPROTEASE DOMAIN CONTAINING"/>
    <property type="match status" value="1"/>
</dbReference>
<dbReference type="GO" id="GO:0008270">
    <property type="term" value="F:zinc ion binding"/>
    <property type="evidence" value="ECO:0007669"/>
    <property type="project" value="UniProtKB-UniRule"/>
</dbReference>
<keyword evidence="4 8" id="KW-0378">Hydrolase</keyword>
<reference evidence="12" key="2">
    <citation type="submission" date="2015-06" db="UniProtKB">
        <authorList>
            <consortium name="EnsemblMetazoa"/>
        </authorList>
    </citation>
    <scope>IDENTIFICATION</scope>
</reference>
<dbReference type="SUPFAM" id="SSF55486">
    <property type="entry name" value="Metalloproteases ('zincins'), catalytic domain"/>
    <property type="match status" value="1"/>
</dbReference>